<evidence type="ECO:0000259" key="7">
    <source>
        <dbReference type="PROSITE" id="PS51755"/>
    </source>
</evidence>
<dbReference type="PROSITE" id="PS50110">
    <property type="entry name" value="RESPONSE_REGULATORY"/>
    <property type="match status" value="1"/>
</dbReference>
<keyword evidence="3" id="KW-0804">Transcription</keyword>
<name>A0A433MJJ2_9BURK</name>
<dbReference type="EMBL" id="RXFT01000004">
    <property type="protein sequence ID" value="RUR67952.1"/>
    <property type="molecule type" value="Genomic_DNA"/>
</dbReference>
<dbReference type="InterPro" id="IPR001867">
    <property type="entry name" value="OmpR/PhoB-type_DNA-bd"/>
</dbReference>
<gene>
    <name evidence="8" type="ORF">EJP67_12885</name>
</gene>
<evidence type="ECO:0000256" key="1">
    <source>
        <dbReference type="ARBA" id="ARBA00023015"/>
    </source>
</evidence>
<dbReference type="PROSITE" id="PS51755">
    <property type="entry name" value="OMPR_PHOB"/>
    <property type="match status" value="1"/>
</dbReference>
<dbReference type="CDD" id="cd00383">
    <property type="entry name" value="trans_reg_C"/>
    <property type="match status" value="1"/>
</dbReference>
<dbReference type="RefSeq" id="WP_126022093.1">
    <property type="nucleotide sequence ID" value="NZ_RXFT01000004.1"/>
</dbReference>
<feature type="DNA-binding region" description="OmpR/PhoB-type" evidence="5">
    <location>
        <begin position="124"/>
        <end position="224"/>
    </location>
</feature>
<feature type="domain" description="OmpR/PhoB-type" evidence="7">
    <location>
        <begin position="124"/>
        <end position="224"/>
    </location>
</feature>
<dbReference type="InterPro" id="IPR039420">
    <property type="entry name" value="WalR-like"/>
</dbReference>
<evidence type="ECO:0000256" key="3">
    <source>
        <dbReference type="ARBA" id="ARBA00023163"/>
    </source>
</evidence>
<dbReference type="Proteomes" id="UP000281118">
    <property type="component" value="Unassembled WGS sequence"/>
</dbReference>
<protein>
    <submittedName>
        <fullName evidence="8">Response regulator</fullName>
    </submittedName>
</protein>
<dbReference type="AlphaFoldDB" id="A0A433MJJ2"/>
<dbReference type="InterPro" id="IPR001789">
    <property type="entry name" value="Sig_transdc_resp-reg_receiver"/>
</dbReference>
<organism evidence="8 9">
    <name type="scientific">Variovorax guangxiensis</name>
    <dbReference type="NCBI Taxonomy" id="1775474"/>
    <lineage>
        <taxon>Bacteria</taxon>
        <taxon>Pseudomonadati</taxon>
        <taxon>Pseudomonadota</taxon>
        <taxon>Betaproteobacteria</taxon>
        <taxon>Burkholderiales</taxon>
        <taxon>Comamonadaceae</taxon>
        <taxon>Variovorax</taxon>
    </lineage>
</organism>
<dbReference type="InterPro" id="IPR011006">
    <property type="entry name" value="CheY-like_superfamily"/>
</dbReference>
<evidence type="ECO:0000256" key="4">
    <source>
        <dbReference type="PROSITE-ProRule" id="PRU00169"/>
    </source>
</evidence>
<dbReference type="GO" id="GO:0005829">
    <property type="term" value="C:cytosol"/>
    <property type="evidence" value="ECO:0007669"/>
    <property type="project" value="TreeGrafter"/>
</dbReference>
<dbReference type="Pfam" id="PF00072">
    <property type="entry name" value="Response_reg"/>
    <property type="match status" value="1"/>
</dbReference>
<dbReference type="OrthoDB" id="9802426at2"/>
<dbReference type="SUPFAM" id="SSF46894">
    <property type="entry name" value="C-terminal effector domain of the bipartite response regulators"/>
    <property type="match status" value="1"/>
</dbReference>
<keyword evidence="4" id="KW-0597">Phosphoprotein</keyword>
<dbReference type="GO" id="GO:0032993">
    <property type="term" value="C:protein-DNA complex"/>
    <property type="evidence" value="ECO:0007669"/>
    <property type="project" value="TreeGrafter"/>
</dbReference>
<dbReference type="Pfam" id="PF00486">
    <property type="entry name" value="Trans_reg_C"/>
    <property type="match status" value="1"/>
</dbReference>
<dbReference type="Gene3D" id="3.40.50.2300">
    <property type="match status" value="1"/>
</dbReference>
<dbReference type="GO" id="GO:0000976">
    <property type="term" value="F:transcription cis-regulatory region binding"/>
    <property type="evidence" value="ECO:0007669"/>
    <property type="project" value="TreeGrafter"/>
</dbReference>
<dbReference type="GO" id="GO:0006355">
    <property type="term" value="P:regulation of DNA-templated transcription"/>
    <property type="evidence" value="ECO:0007669"/>
    <property type="project" value="InterPro"/>
</dbReference>
<evidence type="ECO:0000313" key="8">
    <source>
        <dbReference type="EMBL" id="RUR67952.1"/>
    </source>
</evidence>
<sequence length="237" mass="26358">MKILLAEDDFDLATGIRVALQTQGMEVVWVRRVEEARRILETEGCDLLLLDLGLPDGEGLDVLDRLRRDGKRLPVLILSARDGLHDRLQGLDSGADDYMVKPFVLAELLARVRALARRSYGGDGATFEVRGLWLHEPTQRVRVDGVPVSLSRSEFRLLSLLVRRADRVVARRVLEQLMVAGTQGAVQGQGPGSNVLDVHVSNLRRKIGDGYIRTVRGIGYVIYLAAQQQQPPPLEHT</sequence>
<comment type="caution">
    <text evidence="8">The sequence shown here is derived from an EMBL/GenBank/DDBJ whole genome shotgun (WGS) entry which is preliminary data.</text>
</comment>
<evidence type="ECO:0000256" key="5">
    <source>
        <dbReference type="PROSITE-ProRule" id="PRU01091"/>
    </source>
</evidence>
<dbReference type="PANTHER" id="PTHR48111:SF67">
    <property type="entry name" value="TRANSCRIPTIONAL REGULATORY PROTEIN TCTD"/>
    <property type="match status" value="1"/>
</dbReference>
<dbReference type="Gene3D" id="6.10.250.690">
    <property type="match status" value="1"/>
</dbReference>
<dbReference type="InterPro" id="IPR016032">
    <property type="entry name" value="Sig_transdc_resp-reg_C-effctor"/>
</dbReference>
<reference evidence="8 9" key="1">
    <citation type="submission" date="2018-12" db="EMBL/GenBank/DDBJ databases">
        <title>The genome sequences of Variovorax guangxiensis DSM 27352.</title>
        <authorList>
            <person name="Gao J."/>
            <person name="Sun J."/>
        </authorList>
    </citation>
    <scope>NUCLEOTIDE SEQUENCE [LARGE SCALE GENOMIC DNA]</scope>
    <source>
        <strain evidence="8 9">DSM 27352</strain>
    </source>
</reference>
<feature type="modified residue" description="4-aspartylphosphate" evidence="4">
    <location>
        <position position="51"/>
    </location>
</feature>
<dbReference type="SMART" id="SM00862">
    <property type="entry name" value="Trans_reg_C"/>
    <property type="match status" value="1"/>
</dbReference>
<evidence type="ECO:0000256" key="2">
    <source>
        <dbReference type="ARBA" id="ARBA00023125"/>
    </source>
</evidence>
<dbReference type="SUPFAM" id="SSF52172">
    <property type="entry name" value="CheY-like"/>
    <property type="match status" value="1"/>
</dbReference>
<dbReference type="Gene3D" id="1.10.10.10">
    <property type="entry name" value="Winged helix-like DNA-binding domain superfamily/Winged helix DNA-binding domain"/>
    <property type="match status" value="1"/>
</dbReference>
<dbReference type="GO" id="GO:0000156">
    <property type="term" value="F:phosphorelay response regulator activity"/>
    <property type="evidence" value="ECO:0007669"/>
    <property type="project" value="TreeGrafter"/>
</dbReference>
<evidence type="ECO:0000259" key="6">
    <source>
        <dbReference type="PROSITE" id="PS50110"/>
    </source>
</evidence>
<accession>A0A433MJJ2</accession>
<proteinExistence type="predicted"/>
<keyword evidence="1" id="KW-0805">Transcription regulation</keyword>
<keyword evidence="2 5" id="KW-0238">DNA-binding</keyword>
<feature type="domain" description="Response regulatory" evidence="6">
    <location>
        <begin position="2"/>
        <end position="116"/>
    </location>
</feature>
<dbReference type="SMART" id="SM00448">
    <property type="entry name" value="REC"/>
    <property type="match status" value="1"/>
</dbReference>
<dbReference type="InterPro" id="IPR036388">
    <property type="entry name" value="WH-like_DNA-bd_sf"/>
</dbReference>
<evidence type="ECO:0000313" key="9">
    <source>
        <dbReference type="Proteomes" id="UP000281118"/>
    </source>
</evidence>
<dbReference type="PANTHER" id="PTHR48111">
    <property type="entry name" value="REGULATOR OF RPOS"/>
    <property type="match status" value="1"/>
</dbReference>